<gene>
    <name evidence="2" type="ORF">CRENBAI_021398</name>
</gene>
<comment type="caution">
    <text evidence="2">The sequence shown here is derived from an EMBL/GenBank/DDBJ whole genome shotgun (WGS) entry which is preliminary data.</text>
</comment>
<protein>
    <submittedName>
        <fullName evidence="2">Uncharacterized protein</fullName>
    </submittedName>
</protein>
<evidence type="ECO:0000313" key="3">
    <source>
        <dbReference type="Proteomes" id="UP001311232"/>
    </source>
</evidence>
<feature type="compositionally biased region" description="Polar residues" evidence="1">
    <location>
        <begin position="209"/>
        <end position="220"/>
    </location>
</feature>
<evidence type="ECO:0000313" key="2">
    <source>
        <dbReference type="EMBL" id="KAK5620629.1"/>
    </source>
</evidence>
<dbReference type="Proteomes" id="UP001311232">
    <property type="component" value="Unassembled WGS sequence"/>
</dbReference>
<name>A0AAV9SH69_9TELE</name>
<accession>A0AAV9SH69</accession>
<dbReference type="EMBL" id="JAHHUM010000348">
    <property type="protein sequence ID" value="KAK5620629.1"/>
    <property type="molecule type" value="Genomic_DNA"/>
</dbReference>
<feature type="region of interest" description="Disordered" evidence="1">
    <location>
        <begin position="1"/>
        <end position="37"/>
    </location>
</feature>
<sequence length="259" mass="28287">MRDCSKVNASDCPLSLHAHPRGVNAASPGAGTRTSPRTQEVVTIPPGVETGRPPKHLNLGWASPGWCPNPLPRPQPPKPHPHLERGHVQKRGLHGPNWPPIPNEHEFPHRATPNQDTDIEHMFLNPNTMNPLPTVLGLIPPGELHSRKVNEATPTQLKLHTQPHSKHLALRHHHTARCEGKAVAPCNASPAPAHRRNRADTIKHRAHNKTPTPHQDGTNSPDKRSPASGKNLGPDSPSTTQTHHITATATIAKNHHSYL</sequence>
<keyword evidence="3" id="KW-1185">Reference proteome</keyword>
<proteinExistence type="predicted"/>
<dbReference type="AlphaFoldDB" id="A0AAV9SH69"/>
<feature type="region of interest" description="Disordered" evidence="1">
    <location>
        <begin position="203"/>
        <end position="243"/>
    </location>
</feature>
<organism evidence="2 3">
    <name type="scientific">Crenichthys baileyi</name>
    <name type="common">White River springfish</name>
    <dbReference type="NCBI Taxonomy" id="28760"/>
    <lineage>
        <taxon>Eukaryota</taxon>
        <taxon>Metazoa</taxon>
        <taxon>Chordata</taxon>
        <taxon>Craniata</taxon>
        <taxon>Vertebrata</taxon>
        <taxon>Euteleostomi</taxon>
        <taxon>Actinopterygii</taxon>
        <taxon>Neopterygii</taxon>
        <taxon>Teleostei</taxon>
        <taxon>Neoteleostei</taxon>
        <taxon>Acanthomorphata</taxon>
        <taxon>Ovalentaria</taxon>
        <taxon>Atherinomorphae</taxon>
        <taxon>Cyprinodontiformes</taxon>
        <taxon>Goodeidae</taxon>
        <taxon>Crenichthys</taxon>
    </lineage>
</organism>
<feature type="compositionally biased region" description="Pro residues" evidence="1">
    <location>
        <begin position="69"/>
        <end position="78"/>
    </location>
</feature>
<evidence type="ECO:0000256" key="1">
    <source>
        <dbReference type="SAM" id="MobiDB-lite"/>
    </source>
</evidence>
<reference evidence="2 3" key="1">
    <citation type="submission" date="2021-06" db="EMBL/GenBank/DDBJ databases">
        <authorList>
            <person name="Palmer J.M."/>
        </authorList>
    </citation>
    <scope>NUCLEOTIDE SEQUENCE [LARGE SCALE GENOMIC DNA]</scope>
    <source>
        <strain evidence="2 3">MEX-2019</strain>
        <tissue evidence="2">Muscle</tissue>
    </source>
</reference>
<feature type="region of interest" description="Disordered" evidence="1">
    <location>
        <begin position="69"/>
        <end position="104"/>
    </location>
</feature>